<evidence type="ECO:0000259" key="8">
    <source>
        <dbReference type="Pfam" id="PF02687"/>
    </source>
</evidence>
<evidence type="ECO:0000256" key="7">
    <source>
        <dbReference type="SAM" id="Phobius"/>
    </source>
</evidence>
<gene>
    <name evidence="9" type="ORF">CP523_05900</name>
    <name evidence="10" type="ORF">NH397_14190</name>
</gene>
<dbReference type="Proteomes" id="UP000280586">
    <property type="component" value="Chromosome"/>
</dbReference>
<name>A0A9N7JK21_CLOSE</name>
<keyword evidence="3 7" id="KW-0812">Transmembrane</keyword>
<protein>
    <submittedName>
        <fullName evidence="9">ABC transporter permease</fullName>
    </submittedName>
</protein>
<dbReference type="RefSeq" id="WP_066675027.1">
    <property type="nucleotide sequence ID" value="NZ_CABMIZ010000007.1"/>
</dbReference>
<dbReference type="GO" id="GO:0022857">
    <property type="term" value="F:transmembrane transporter activity"/>
    <property type="evidence" value="ECO:0007669"/>
    <property type="project" value="TreeGrafter"/>
</dbReference>
<evidence type="ECO:0000313" key="9">
    <source>
        <dbReference type="EMBL" id="AYE34033.1"/>
    </source>
</evidence>
<evidence type="ECO:0000256" key="5">
    <source>
        <dbReference type="ARBA" id="ARBA00023136"/>
    </source>
</evidence>
<dbReference type="InterPro" id="IPR050250">
    <property type="entry name" value="Macrolide_Exporter_MacB"/>
</dbReference>
<dbReference type="PANTHER" id="PTHR30572">
    <property type="entry name" value="MEMBRANE COMPONENT OF TRANSPORTER-RELATED"/>
    <property type="match status" value="1"/>
</dbReference>
<evidence type="ECO:0000313" key="10">
    <source>
        <dbReference type="EMBL" id="USS00615.1"/>
    </source>
</evidence>
<dbReference type="EMBL" id="CP023671">
    <property type="protein sequence ID" value="AYE34033.1"/>
    <property type="molecule type" value="Genomic_DNA"/>
</dbReference>
<comment type="subcellular location">
    <subcellularLocation>
        <location evidence="1">Cell membrane</location>
        <topology evidence="1">Multi-pass membrane protein</topology>
    </subcellularLocation>
</comment>
<dbReference type="EMBL" id="CP099799">
    <property type="protein sequence ID" value="USS00615.1"/>
    <property type="molecule type" value="Genomic_DNA"/>
</dbReference>
<keyword evidence="4 7" id="KW-1133">Transmembrane helix</keyword>
<dbReference type="PANTHER" id="PTHR30572:SF4">
    <property type="entry name" value="ABC TRANSPORTER PERMEASE YTRF"/>
    <property type="match status" value="1"/>
</dbReference>
<evidence type="ECO:0000313" key="12">
    <source>
        <dbReference type="Proteomes" id="UP001055437"/>
    </source>
</evidence>
<dbReference type="OrthoDB" id="1897773at2"/>
<reference evidence="10" key="2">
    <citation type="submission" date="2022-06" db="EMBL/GenBank/DDBJ databases">
        <authorList>
            <person name="Holder M.E."/>
            <person name="Ajami N.J."/>
            <person name="Petrosino J.F."/>
        </authorList>
    </citation>
    <scope>NUCLEOTIDE SEQUENCE</scope>
    <source>
        <strain evidence="10">RMA 8861</strain>
    </source>
</reference>
<evidence type="ECO:0000313" key="11">
    <source>
        <dbReference type="Proteomes" id="UP000280586"/>
    </source>
</evidence>
<dbReference type="Proteomes" id="UP001055437">
    <property type="component" value="Chromosome"/>
</dbReference>
<keyword evidence="12" id="KW-1185">Reference proteome</keyword>
<sequence length="410" mass="47478">MYLGYIKSSIRNKKLFTLLSIVQITITMVLVIDVLINLSTINYKEREFKNNLNVDLNNTYEFIIYGNDAGSSDLKKKLSSYFDIGSYEYYHSNIEEFKNNEKFIEKFKLDKESNNNEVQILKIDKNLFNILDINIIDGRSLNEEDFNLDNDNIPIIFSEEYKDIVNIGDVVTYEGILTQRYKVVGFYNKNIKWFPSNDIQFFALEDLGKMGITIPSKKEKEVNFYGLAINNSTYITSDKLNKSEIQNIVDDVNKDYGLNIEILSIKDILNRFKQGIYPFILQKVFFSIFMLVSSCLGLASNMSFTIINRKKEFGIRLANGFRKKDIKLLVISEMLLLSLISTIIAMIFKFTEFYKNRQFSIAEKIIVPQFSIIDFVVAIVLVVIIIVISSIIPLRNIDKLQPKEMIGTIE</sequence>
<feature type="transmembrane region" description="Helical" evidence="7">
    <location>
        <begin position="15"/>
        <end position="36"/>
    </location>
</feature>
<evidence type="ECO:0000256" key="6">
    <source>
        <dbReference type="ARBA" id="ARBA00038076"/>
    </source>
</evidence>
<feature type="transmembrane region" description="Helical" evidence="7">
    <location>
        <begin position="284"/>
        <end position="307"/>
    </location>
</feature>
<feature type="domain" description="ABC3 transporter permease C-terminal" evidence="8">
    <location>
        <begin position="285"/>
        <end position="401"/>
    </location>
</feature>
<accession>A0A9N7JK21</accession>
<proteinExistence type="inferred from homology"/>
<evidence type="ECO:0000256" key="1">
    <source>
        <dbReference type="ARBA" id="ARBA00004651"/>
    </source>
</evidence>
<reference evidence="9 11" key="1">
    <citation type="submission" date="2017-09" db="EMBL/GenBank/DDBJ databases">
        <authorList>
            <person name="Thomas P."/>
            <person name="Seyboldt C."/>
        </authorList>
    </citation>
    <scope>NUCLEOTIDE SEQUENCE [LARGE SCALE GENOMIC DNA]</scope>
    <source>
        <strain evidence="9 11">DSM 7534</strain>
    </source>
</reference>
<evidence type="ECO:0000256" key="4">
    <source>
        <dbReference type="ARBA" id="ARBA00022989"/>
    </source>
</evidence>
<comment type="similarity">
    <text evidence="6">Belongs to the ABC-4 integral membrane protein family.</text>
</comment>
<feature type="transmembrane region" description="Helical" evidence="7">
    <location>
        <begin position="370"/>
        <end position="394"/>
    </location>
</feature>
<dbReference type="Pfam" id="PF02687">
    <property type="entry name" value="FtsX"/>
    <property type="match status" value="1"/>
</dbReference>
<evidence type="ECO:0000256" key="3">
    <source>
        <dbReference type="ARBA" id="ARBA00022692"/>
    </source>
</evidence>
<dbReference type="AlphaFoldDB" id="A0A9N7JK21"/>
<dbReference type="InterPro" id="IPR003838">
    <property type="entry name" value="ABC3_permease_C"/>
</dbReference>
<dbReference type="GO" id="GO:0005886">
    <property type="term" value="C:plasma membrane"/>
    <property type="evidence" value="ECO:0007669"/>
    <property type="project" value="UniProtKB-SubCell"/>
</dbReference>
<feature type="transmembrane region" description="Helical" evidence="7">
    <location>
        <begin position="328"/>
        <end position="350"/>
    </location>
</feature>
<evidence type="ECO:0000256" key="2">
    <source>
        <dbReference type="ARBA" id="ARBA00022475"/>
    </source>
</evidence>
<keyword evidence="2" id="KW-1003">Cell membrane</keyword>
<organism evidence="9 11">
    <name type="scientific">Clostridium septicum</name>
    <dbReference type="NCBI Taxonomy" id="1504"/>
    <lineage>
        <taxon>Bacteria</taxon>
        <taxon>Bacillati</taxon>
        <taxon>Bacillota</taxon>
        <taxon>Clostridia</taxon>
        <taxon>Eubacteriales</taxon>
        <taxon>Clostridiaceae</taxon>
        <taxon>Clostridium</taxon>
    </lineage>
</organism>
<keyword evidence="5 7" id="KW-0472">Membrane</keyword>
<dbReference type="GeneID" id="303560205"/>
<dbReference type="KEGG" id="csep:CP523_05900"/>